<feature type="non-terminal residue" evidence="5">
    <location>
        <position position="1"/>
    </location>
</feature>
<dbReference type="Gene3D" id="2.60.40.10">
    <property type="entry name" value="Immunoglobulins"/>
    <property type="match status" value="3"/>
</dbReference>
<dbReference type="SUPFAM" id="SSF48726">
    <property type="entry name" value="Immunoglobulin"/>
    <property type="match status" value="3"/>
</dbReference>
<comment type="subcellular location">
    <subcellularLocation>
        <location evidence="1">Membrane</location>
    </subcellularLocation>
</comment>
<feature type="non-terminal residue" evidence="5">
    <location>
        <position position="334"/>
    </location>
</feature>
<dbReference type="InterPro" id="IPR013106">
    <property type="entry name" value="Ig_V-set"/>
</dbReference>
<accession>A0A7K9C686</accession>
<dbReference type="EMBL" id="VWZI01013910">
    <property type="protein sequence ID" value="NXG48161.1"/>
    <property type="molecule type" value="Genomic_DNA"/>
</dbReference>
<sequence length="334" mass="36029">PVSSTLYGASSLTGEVGGSVTHQCFYSSTPANRHDRKYWCKVAPGGVCSTIVSTTGYTSRGHQGRVSLQDIPQNGTFVVRMAKLTKSDAGIYRCGIGSTNRDLFAYLNLTVSADAGAVRTTQLVQGELHGSVVVLCPPGDSQSRQKRFWCKVVRTSCLLIADTDGYVAKSHQGRISISPQSSSGAVKILMNDLRKDDSGLYRCGAGSPSSWGSPQLVALQVTTASTLPRRPKFLTGTVGGSLPIKCHLHPKGSYEKKYLCRWEAGSCSLLLDLDGFVDESYKGRAQIGSSQQELGTYTVVLSQLREEDAGWYWCGARNGHTEHTAPLKLLIRKG</sequence>
<dbReference type="SMART" id="SM00409">
    <property type="entry name" value="IG"/>
    <property type="match status" value="3"/>
</dbReference>
<evidence type="ECO:0000256" key="2">
    <source>
        <dbReference type="ARBA" id="ARBA00022692"/>
    </source>
</evidence>
<dbReference type="PANTHER" id="PTHR11860">
    <property type="entry name" value="POLYMERIC-IMMUNOGLOBULIN RECEPTOR"/>
    <property type="match status" value="1"/>
</dbReference>
<evidence type="ECO:0000259" key="4">
    <source>
        <dbReference type="PROSITE" id="PS50835"/>
    </source>
</evidence>
<feature type="domain" description="Ig-like" evidence="4">
    <location>
        <begin position="1"/>
        <end position="110"/>
    </location>
</feature>
<dbReference type="AlphaFoldDB" id="A0A7K9C686"/>
<dbReference type="PROSITE" id="PS50835">
    <property type="entry name" value="IG_LIKE"/>
    <property type="match status" value="1"/>
</dbReference>
<evidence type="ECO:0000256" key="1">
    <source>
        <dbReference type="ARBA" id="ARBA00004370"/>
    </source>
</evidence>
<dbReference type="CDD" id="cd05716">
    <property type="entry name" value="IgV_pIgR_like"/>
    <property type="match status" value="3"/>
</dbReference>
<dbReference type="OrthoDB" id="8442846at2759"/>
<evidence type="ECO:0000313" key="6">
    <source>
        <dbReference type="Proteomes" id="UP000574528"/>
    </source>
</evidence>
<dbReference type="Proteomes" id="UP000574528">
    <property type="component" value="Unassembled WGS sequence"/>
</dbReference>
<protein>
    <submittedName>
        <fullName evidence="5">PIGR protein</fullName>
    </submittedName>
</protein>
<gene>
    <name evidence="5" type="primary">Pigr_1</name>
    <name evidence="5" type="ORF">PSIHAE_R15163</name>
</gene>
<dbReference type="GO" id="GO:0004888">
    <property type="term" value="F:transmembrane signaling receptor activity"/>
    <property type="evidence" value="ECO:0007669"/>
    <property type="project" value="TreeGrafter"/>
</dbReference>
<keyword evidence="6" id="KW-1185">Reference proteome</keyword>
<proteinExistence type="predicted"/>
<organism evidence="5 6">
    <name type="scientific">Psilopogon haemacephalus</name>
    <name type="common">coppersmith barbet</name>
    <dbReference type="NCBI Taxonomy" id="2585815"/>
    <lineage>
        <taxon>Eukaryota</taxon>
        <taxon>Metazoa</taxon>
        <taxon>Chordata</taxon>
        <taxon>Craniata</taxon>
        <taxon>Vertebrata</taxon>
        <taxon>Euteleostomi</taxon>
        <taxon>Archelosauria</taxon>
        <taxon>Archosauria</taxon>
        <taxon>Dinosauria</taxon>
        <taxon>Saurischia</taxon>
        <taxon>Theropoda</taxon>
        <taxon>Coelurosauria</taxon>
        <taxon>Aves</taxon>
        <taxon>Neognathae</taxon>
        <taxon>Neoaves</taxon>
        <taxon>Telluraves</taxon>
        <taxon>Coraciimorphae</taxon>
        <taxon>Piciformes</taxon>
        <taxon>Megalaimidae</taxon>
        <taxon>Psilopogon</taxon>
    </lineage>
</organism>
<dbReference type="Pfam" id="PF07686">
    <property type="entry name" value="V-set"/>
    <property type="match status" value="2"/>
</dbReference>
<evidence type="ECO:0000313" key="5">
    <source>
        <dbReference type="EMBL" id="NXG48161.1"/>
    </source>
</evidence>
<evidence type="ECO:0000256" key="3">
    <source>
        <dbReference type="ARBA" id="ARBA00023136"/>
    </source>
</evidence>
<dbReference type="InterPro" id="IPR050671">
    <property type="entry name" value="CD300_family_receptors"/>
</dbReference>
<dbReference type="InterPro" id="IPR003599">
    <property type="entry name" value="Ig_sub"/>
</dbReference>
<dbReference type="InterPro" id="IPR036179">
    <property type="entry name" value="Ig-like_dom_sf"/>
</dbReference>
<dbReference type="GO" id="GO:0005886">
    <property type="term" value="C:plasma membrane"/>
    <property type="evidence" value="ECO:0007669"/>
    <property type="project" value="TreeGrafter"/>
</dbReference>
<name>A0A7K9C686_9PICI</name>
<dbReference type="PANTHER" id="PTHR11860:SF49">
    <property type="entry name" value="HIGH AFFINITY IMMUNOGLOBULIN ALPHA AND IMMUNOGLOBULIN MU FC RECEPTOR"/>
    <property type="match status" value="1"/>
</dbReference>
<keyword evidence="2" id="KW-0812">Transmembrane</keyword>
<dbReference type="InterPro" id="IPR013783">
    <property type="entry name" value="Ig-like_fold"/>
</dbReference>
<keyword evidence="3" id="KW-0472">Membrane</keyword>
<dbReference type="InterPro" id="IPR007110">
    <property type="entry name" value="Ig-like_dom"/>
</dbReference>
<comment type="caution">
    <text evidence="5">The sequence shown here is derived from an EMBL/GenBank/DDBJ whole genome shotgun (WGS) entry which is preliminary data.</text>
</comment>
<reference evidence="5 6" key="1">
    <citation type="submission" date="2019-09" db="EMBL/GenBank/DDBJ databases">
        <title>Bird 10,000 Genomes (B10K) Project - Family phase.</title>
        <authorList>
            <person name="Zhang G."/>
        </authorList>
    </citation>
    <scope>NUCLEOTIDE SEQUENCE [LARGE SCALE GENOMIC DNA]</scope>
    <source>
        <strain evidence="5">B10K-DU-001-24</strain>
        <tissue evidence="5">Muscle</tissue>
    </source>
</reference>